<dbReference type="Proteomes" id="UP001219518">
    <property type="component" value="Unassembled WGS sequence"/>
</dbReference>
<keyword evidence="3" id="KW-1185">Reference proteome</keyword>
<feature type="region of interest" description="Disordered" evidence="1">
    <location>
        <begin position="730"/>
        <end position="772"/>
    </location>
</feature>
<protein>
    <submittedName>
        <fullName evidence="2">Sterile alpha motif domain-containing protein 3</fullName>
    </submittedName>
</protein>
<gene>
    <name evidence="2" type="ORF">KUF71_019785</name>
</gene>
<comment type="caution">
    <text evidence="2">The sequence shown here is derived from an EMBL/GenBank/DDBJ whole genome shotgun (WGS) entry which is preliminary data.</text>
</comment>
<sequence>MLWTATDAARERGPTRNMEGHTTSVCEVIGDCSAAWTLRRPPDCTPTHPPPPAPRPARLRVRQDLYPQCPLRPGPQHCACCRVRQTSAKNEMEPVKMFFRMELQGVSYTKAANHTVRSELGFRKAAETLFSDMLPGVYQSITFEVPDDVFKDVQVTLSDFASVPAGTVVNVITHAAAEGKCTERALDVTHNGHPTVRSSTPVSVTPNATAVTDTAPGCIQAKNLMDVLAFEDGEDEVEVEHLRANPYSHVKRKFTPLTCGLPEFSSDLLRAMGKTGVPLTSTMKNRLVVALHGHMTKWVTDCYPTSEEYDHILGALYRRFPHLQGKANERLGTKKIPKRMDSIRCSLQRRWKYARRDKMDKAVSANKAKYGSKAPTRMTKAETLCYELKKLPVDPDLPCMDPHETRASLEDSRKRIERMWIAVAQGGDPGDIRDMRNNQQFTGLWENTKCTRRHYCLSTEDKWAALLLEAELQLNVHDPRAKALRFVRQKGCRANMLLRLHEICNMNGQTAKRCRSYRARIRSMDTDTEADLRVFIACLPFLAKENALTWIQFLDEEPEDTTVISHFGPVVVAVPSAATGKYHGEGSSFIPYFYGEAVCSERNLDMVDAFIILVCVMYLSGYEFGKTCPNSWRALSEVILRFPERQRPMTEGYARLLECISDTATVNEEWLKELNSEVSDNALNIAQALLLQREQQLQQQHNEEVDHQQQDEELDQQPLHDMEDQLEGMDTSDSIDHVSSLSSFDETGEDRPGTPPAIREPELPNLDNDDMDDDRALQELHQFGAPNAEPLLGASAETADVHTETWKPAHITQLSVPKPMHPRAFKRPDKENVRVTPCVRTRNMGRNRTLGTLRSLKK</sequence>
<evidence type="ECO:0000313" key="2">
    <source>
        <dbReference type="EMBL" id="KAK3909776.1"/>
    </source>
</evidence>
<evidence type="ECO:0000313" key="3">
    <source>
        <dbReference type="Proteomes" id="UP001219518"/>
    </source>
</evidence>
<organism evidence="2 3">
    <name type="scientific">Frankliniella fusca</name>
    <dbReference type="NCBI Taxonomy" id="407009"/>
    <lineage>
        <taxon>Eukaryota</taxon>
        <taxon>Metazoa</taxon>
        <taxon>Ecdysozoa</taxon>
        <taxon>Arthropoda</taxon>
        <taxon>Hexapoda</taxon>
        <taxon>Insecta</taxon>
        <taxon>Pterygota</taxon>
        <taxon>Neoptera</taxon>
        <taxon>Paraneoptera</taxon>
        <taxon>Thysanoptera</taxon>
        <taxon>Terebrantia</taxon>
        <taxon>Thripoidea</taxon>
        <taxon>Thripidae</taxon>
        <taxon>Frankliniella</taxon>
    </lineage>
</organism>
<evidence type="ECO:0000256" key="1">
    <source>
        <dbReference type="SAM" id="MobiDB-lite"/>
    </source>
</evidence>
<feature type="compositionally biased region" description="Basic and acidic residues" evidence="1">
    <location>
        <begin position="701"/>
        <end position="710"/>
    </location>
</feature>
<reference evidence="2" key="2">
    <citation type="journal article" date="2023" name="BMC Genomics">
        <title>Pest status, molecular evolution, and epigenetic factors derived from the genome assembly of Frankliniella fusca, a thysanopteran phytovirus vector.</title>
        <authorList>
            <person name="Catto M.A."/>
            <person name="Labadie P.E."/>
            <person name="Jacobson A.L."/>
            <person name="Kennedy G.G."/>
            <person name="Srinivasan R."/>
            <person name="Hunt B.G."/>
        </authorList>
    </citation>
    <scope>NUCLEOTIDE SEQUENCE</scope>
    <source>
        <strain evidence="2">PL_HMW_Pooled</strain>
    </source>
</reference>
<reference evidence="2" key="1">
    <citation type="submission" date="2021-07" db="EMBL/GenBank/DDBJ databases">
        <authorList>
            <person name="Catto M.A."/>
            <person name="Jacobson A."/>
            <person name="Kennedy G."/>
            <person name="Labadie P."/>
            <person name="Hunt B.G."/>
            <person name="Srinivasan R."/>
        </authorList>
    </citation>
    <scope>NUCLEOTIDE SEQUENCE</scope>
    <source>
        <strain evidence="2">PL_HMW_Pooled</strain>
        <tissue evidence="2">Head</tissue>
    </source>
</reference>
<proteinExistence type="predicted"/>
<feature type="region of interest" description="Disordered" evidence="1">
    <location>
        <begin position="808"/>
        <end position="832"/>
    </location>
</feature>
<feature type="region of interest" description="Disordered" evidence="1">
    <location>
        <begin position="697"/>
        <end position="716"/>
    </location>
</feature>
<dbReference type="EMBL" id="JAHWGI010000122">
    <property type="protein sequence ID" value="KAK3909776.1"/>
    <property type="molecule type" value="Genomic_DNA"/>
</dbReference>
<accession>A0AAE1GUV2</accession>
<name>A0AAE1GUV2_9NEOP</name>
<dbReference type="AlphaFoldDB" id="A0AAE1GUV2"/>